<keyword evidence="3" id="KW-1185">Reference proteome</keyword>
<name>D9STY3_CLOC7</name>
<dbReference type="PANTHER" id="PTHR43305:SF1">
    <property type="entry name" value="FAMILY N-ACETYLTRANSFERASE, PUTATIVE (AFU_ORTHOLOGUE AFUA_2G01380)-RELATED"/>
    <property type="match status" value="1"/>
</dbReference>
<dbReference type="AlphaFoldDB" id="D9STY3"/>
<dbReference type="eggNOG" id="COG0456">
    <property type="taxonomic scope" value="Bacteria"/>
</dbReference>
<dbReference type="EMBL" id="CP002160">
    <property type="protein sequence ID" value="ADL50821.1"/>
    <property type="molecule type" value="Genomic_DNA"/>
</dbReference>
<dbReference type="Gene3D" id="3.40.630.30">
    <property type="match status" value="1"/>
</dbReference>
<dbReference type="InterPro" id="IPR016181">
    <property type="entry name" value="Acyl_CoA_acyltransferase"/>
</dbReference>
<dbReference type="OrthoDB" id="9795206at2"/>
<dbReference type="SUPFAM" id="SSF55729">
    <property type="entry name" value="Acyl-CoA N-acyltransferases (Nat)"/>
    <property type="match status" value="1"/>
</dbReference>
<gene>
    <name evidence="2" type="ordered locus">Clocel_1062</name>
</gene>
<keyword evidence="2" id="KW-0808">Transferase</keyword>
<reference evidence="2 3" key="1">
    <citation type="submission" date="2010-08" db="EMBL/GenBank/DDBJ databases">
        <title>Complete sequence of Clostridium cellulovorans 743B.</title>
        <authorList>
            <consortium name="US DOE Joint Genome Institute"/>
            <person name="Lucas S."/>
            <person name="Copeland A."/>
            <person name="Lapidus A."/>
            <person name="Cheng J.-F."/>
            <person name="Bruce D."/>
            <person name="Goodwin L."/>
            <person name="Pitluck S."/>
            <person name="Chertkov O."/>
            <person name="Detter J.C."/>
            <person name="Han C."/>
            <person name="Tapia R."/>
            <person name="Land M."/>
            <person name="Hauser L."/>
            <person name="Chang Y.-J."/>
            <person name="Jeffries C."/>
            <person name="Kyrpides N."/>
            <person name="Ivanova N."/>
            <person name="Mikhailova N."/>
            <person name="Hemme C.L."/>
            <person name="Woyke T."/>
        </authorList>
    </citation>
    <scope>NUCLEOTIDE SEQUENCE [LARGE SCALE GENOMIC DNA]</scope>
    <source>
        <strain evidence="3">ATCC 35296 / DSM 3052 / OCM 3 / 743B</strain>
    </source>
</reference>
<feature type="domain" description="N-acetyltransferase" evidence="1">
    <location>
        <begin position="2"/>
        <end position="150"/>
    </location>
</feature>
<evidence type="ECO:0000313" key="2">
    <source>
        <dbReference type="EMBL" id="ADL50821.1"/>
    </source>
</evidence>
<sequence length="151" mass="17735">MYHIEQFEKKMQSQVTEFYEKCLPESGRLFDPEGVHKALTEIEKNYDFFLCLFDGSIIIGTIAVNRLDEKKCELRSVYLLKEYHGKGLGTKMMKEAICYAKACGFHEMYLDTISSTSQRAIRMYQSYGFINTEKYKNTIRSDIFMKLILKE</sequence>
<dbReference type="Proteomes" id="UP000002730">
    <property type="component" value="Chromosome"/>
</dbReference>
<dbReference type="PANTHER" id="PTHR43305">
    <property type="entry name" value="FAMILY N-ACETYLTRANSFERASE, PUTATIVE (AFU_ORTHOLOGUE AFUA_2G01380)-RELATED"/>
    <property type="match status" value="1"/>
</dbReference>
<dbReference type="PROSITE" id="PS51186">
    <property type="entry name" value="GNAT"/>
    <property type="match status" value="1"/>
</dbReference>
<accession>D9STY3</accession>
<proteinExistence type="predicted"/>
<dbReference type="KEGG" id="ccb:Clocel_1062"/>
<dbReference type="STRING" id="573061.Clocel_1062"/>
<evidence type="ECO:0000259" key="1">
    <source>
        <dbReference type="PROSITE" id="PS51186"/>
    </source>
</evidence>
<protein>
    <submittedName>
        <fullName evidence="2">GCN5-related N-acetyltransferase</fullName>
    </submittedName>
</protein>
<dbReference type="RefSeq" id="WP_010076330.1">
    <property type="nucleotide sequence ID" value="NC_014393.1"/>
</dbReference>
<dbReference type="CDD" id="cd04301">
    <property type="entry name" value="NAT_SF"/>
    <property type="match status" value="1"/>
</dbReference>
<dbReference type="Pfam" id="PF00583">
    <property type="entry name" value="Acetyltransf_1"/>
    <property type="match status" value="1"/>
</dbReference>
<organism evidence="2 3">
    <name type="scientific">Clostridium cellulovorans (strain ATCC 35296 / DSM 3052 / OCM 3 / 743B)</name>
    <dbReference type="NCBI Taxonomy" id="573061"/>
    <lineage>
        <taxon>Bacteria</taxon>
        <taxon>Bacillati</taxon>
        <taxon>Bacillota</taxon>
        <taxon>Clostridia</taxon>
        <taxon>Eubacteriales</taxon>
        <taxon>Clostridiaceae</taxon>
        <taxon>Clostridium</taxon>
    </lineage>
</organism>
<dbReference type="HOGENOM" id="CLU_013985_11_0_9"/>
<evidence type="ECO:0000313" key="3">
    <source>
        <dbReference type="Proteomes" id="UP000002730"/>
    </source>
</evidence>
<dbReference type="GO" id="GO:0016747">
    <property type="term" value="F:acyltransferase activity, transferring groups other than amino-acyl groups"/>
    <property type="evidence" value="ECO:0007669"/>
    <property type="project" value="InterPro"/>
</dbReference>
<dbReference type="InterPro" id="IPR000182">
    <property type="entry name" value="GNAT_dom"/>
</dbReference>
<dbReference type="InterPro" id="IPR052777">
    <property type="entry name" value="Acetyltransferase_Enz"/>
</dbReference>